<dbReference type="GO" id="GO:0004867">
    <property type="term" value="F:serine-type endopeptidase inhibitor activity"/>
    <property type="evidence" value="ECO:0007669"/>
    <property type="project" value="UniProtKB-KW"/>
</dbReference>
<dbReference type="InterPro" id="IPR036595">
    <property type="entry name" value="A-macroglobulin_rcpt-bd_sf"/>
</dbReference>
<feature type="domain" description="Alpha-2-macroglobulin bait region" evidence="5">
    <location>
        <begin position="1"/>
        <end position="91"/>
    </location>
</feature>
<dbReference type="PANTHER" id="PTHR11412">
    <property type="entry name" value="MACROGLOBULIN / COMPLEMENT"/>
    <property type="match status" value="1"/>
</dbReference>
<dbReference type="EMBL" id="BMAV01021719">
    <property type="protein sequence ID" value="GFY76022.1"/>
    <property type="molecule type" value="Genomic_DNA"/>
</dbReference>
<dbReference type="Gene3D" id="6.20.50.160">
    <property type="match status" value="1"/>
</dbReference>
<dbReference type="Gene3D" id="2.60.40.10">
    <property type="entry name" value="Immunoglobulins"/>
    <property type="match status" value="1"/>
</dbReference>
<keyword evidence="3" id="KW-0722">Serine protease inhibitor</keyword>
<dbReference type="Pfam" id="PF00207">
    <property type="entry name" value="A2M"/>
    <property type="match status" value="1"/>
</dbReference>
<feature type="non-terminal residue" evidence="8">
    <location>
        <position position="804"/>
    </location>
</feature>
<reference evidence="8" key="1">
    <citation type="submission" date="2020-08" db="EMBL/GenBank/DDBJ databases">
        <title>Multicomponent nature underlies the extraordinary mechanical properties of spider dragline silk.</title>
        <authorList>
            <person name="Kono N."/>
            <person name="Nakamura H."/>
            <person name="Mori M."/>
            <person name="Yoshida Y."/>
            <person name="Ohtoshi R."/>
            <person name="Malay A.D."/>
            <person name="Moran D.A.P."/>
            <person name="Tomita M."/>
            <person name="Numata K."/>
            <person name="Arakawa K."/>
        </authorList>
    </citation>
    <scope>NUCLEOTIDE SEQUENCE</scope>
</reference>
<dbReference type="InterPro" id="IPR013783">
    <property type="entry name" value="Ig-like_fold"/>
</dbReference>
<dbReference type="SUPFAM" id="SSF49410">
    <property type="entry name" value="Alpha-macroglobulin receptor domain"/>
    <property type="match status" value="1"/>
</dbReference>
<keyword evidence="2" id="KW-0646">Protease inhibitor</keyword>
<protein>
    <submittedName>
        <fullName evidence="8">Alpha-1-inhibitor 3</fullName>
    </submittedName>
</protein>
<dbReference type="SMART" id="SM01359">
    <property type="entry name" value="A2M_N_2"/>
    <property type="match status" value="1"/>
</dbReference>
<dbReference type="InterPro" id="IPR008930">
    <property type="entry name" value="Terpenoid_cyclase/PrenylTrfase"/>
</dbReference>
<dbReference type="InterPro" id="IPR011626">
    <property type="entry name" value="Alpha-macroglobulin_TED"/>
</dbReference>
<dbReference type="InterPro" id="IPR001599">
    <property type="entry name" value="Macroglobln_a2"/>
</dbReference>
<gene>
    <name evidence="8" type="primary">A1i3</name>
    <name evidence="8" type="ORF">TNIN_429111</name>
</gene>
<dbReference type="Pfam" id="PF07677">
    <property type="entry name" value="A2M_recep"/>
    <property type="match status" value="1"/>
</dbReference>
<evidence type="ECO:0000259" key="7">
    <source>
        <dbReference type="SMART" id="SM01361"/>
    </source>
</evidence>
<comment type="similarity">
    <text evidence="1">Belongs to the protease inhibitor I39 (alpha-2-macroglobulin) family.</text>
</comment>
<dbReference type="SUPFAM" id="SSF81296">
    <property type="entry name" value="E set domains"/>
    <property type="match status" value="1"/>
</dbReference>
<dbReference type="Gene3D" id="1.50.10.20">
    <property type="match status" value="2"/>
</dbReference>
<dbReference type="Gene3D" id="2.20.130.20">
    <property type="match status" value="1"/>
</dbReference>
<evidence type="ECO:0000256" key="1">
    <source>
        <dbReference type="ARBA" id="ARBA00010952"/>
    </source>
</evidence>
<dbReference type="InterPro" id="IPR011625">
    <property type="entry name" value="A2M_N_BRD"/>
</dbReference>
<dbReference type="Gene3D" id="2.60.120.1540">
    <property type="match status" value="1"/>
</dbReference>
<proteinExistence type="inferred from homology"/>
<evidence type="ECO:0000259" key="6">
    <source>
        <dbReference type="SMART" id="SM01360"/>
    </source>
</evidence>
<dbReference type="OrthoDB" id="6423155at2759"/>
<dbReference type="Proteomes" id="UP000886998">
    <property type="component" value="Unassembled WGS sequence"/>
</dbReference>
<dbReference type="SMART" id="SM01361">
    <property type="entry name" value="A2M_recep"/>
    <property type="match status" value="1"/>
</dbReference>
<dbReference type="AlphaFoldDB" id="A0A8X6YT62"/>
<feature type="region of interest" description="Disordered" evidence="4">
    <location>
        <begin position="785"/>
        <end position="804"/>
    </location>
</feature>
<dbReference type="Pfam" id="PF07703">
    <property type="entry name" value="A2M_BRD"/>
    <property type="match status" value="1"/>
</dbReference>
<evidence type="ECO:0000313" key="8">
    <source>
        <dbReference type="EMBL" id="GFY76022.1"/>
    </source>
</evidence>
<dbReference type="Gene3D" id="2.60.40.1930">
    <property type="match status" value="1"/>
</dbReference>
<dbReference type="InterPro" id="IPR050473">
    <property type="entry name" value="A2M/Complement_sys"/>
</dbReference>
<dbReference type="Gene3D" id="2.60.40.690">
    <property type="entry name" value="Alpha-macroglobulin, receptor-binding domain"/>
    <property type="match status" value="1"/>
</dbReference>
<name>A0A8X6YT62_9ARAC</name>
<evidence type="ECO:0000256" key="3">
    <source>
        <dbReference type="ARBA" id="ARBA00022900"/>
    </source>
</evidence>
<organism evidence="8 9">
    <name type="scientific">Trichonephila inaurata madagascariensis</name>
    <dbReference type="NCBI Taxonomy" id="2747483"/>
    <lineage>
        <taxon>Eukaryota</taxon>
        <taxon>Metazoa</taxon>
        <taxon>Ecdysozoa</taxon>
        <taxon>Arthropoda</taxon>
        <taxon>Chelicerata</taxon>
        <taxon>Arachnida</taxon>
        <taxon>Araneae</taxon>
        <taxon>Araneomorphae</taxon>
        <taxon>Entelegynae</taxon>
        <taxon>Araneoidea</taxon>
        <taxon>Nephilidae</taxon>
        <taxon>Trichonephila</taxon>
        <taxon>Trichonephila inaurata</taxon>
    </lineage>
</organism>
<comment type="caution">
    <text evidence="8">The sequence shown here is derived from an EMBL/GenBank/DDBJ whole genome shotgun (WGS) entry which is preliminary data.</text>
</comment>
<dbReference type="GO" id="GO:0005615">
    <property type="term" value="C:extracellular space"/>
    <property type="evidence" value="ECO:0007669"/>
    <property type="project" value="InterPro"/>
</dbReference>
<dbReference type="InterPro" id="IPR009048">
    <property type="entry name" value="A-macroglobulin_rcpt-bd"/>
</dbReference>
<feature type="domain" description="Alpha-macroglobulin receptor-binding" evidence="7">
    <location>
        <begin position="700"/>
        <end position="789"/>
    </location>
</feature>
<evidence type="ECO:0000256" key="2">
    <source>
        <dbReference type="ARBA" id="ARBA00022690"/>
    </source>
</evidence>
<dbReference type="InterPro" id="IPR014756">
    <property type="entry name" value="Ig_E-set"/>
</dbReference>
<dbReference type="PANTHER" id="PTHR11412:SF171">
    <property type="entry name" value="PREGNANCY ZONE PROTEIN-LIKE PROTEIN"/>
    <property type="match status" value="1"/>
</dbReference>
<dbReference type="SMART" id="SM01360">
    <property type="entry name" value="A2M"/>
    <property type="match status" value="1"/>
</dbReference>
<dbReference type="Pfam" id="PF07678">
    <property type="entry name" value="TED_complement"/>
    <property type="match status" value="2"/>
</dbReference>
<evidence type="ECO:0000313" key="9">
    <source>
        <dbReference type="Proteomes" id="UP000886998"/>
    </source>
</evidence>
<evidence type="ECO:0000259" key="5">
    <source>
        <dbReference type="SMART" id="SM01359"/>
    </source>
</evidence>
<sequence length="804" mass="87087">YVPPIGEVSIPVDVDATISPSFTLLVFYVREDRETVADSQKIEVEKCFKNEVEMEFGNEVKQPGTKTSLKVTSSPNSLCGVKVVDKSISLLDSNDQLTKDKIFQLLENMDTGIYYSTNPCNEDIPQPGLYSTKGSSIIRPPQPWSTSSYEDSFAAFQDAGFFSESYIGNQGPAVALASTARRPAAPVAIAADSKIGMAPTKSAVEVRDYFPETWLFQMETTGPDGIFTTKETLPHTITEWIGSAVCVNAEDGLGLSNTTSIKGFQAFFISYTLPISVIRGEEFTVVVSIFSYADAALPIAVSMDQPEGFSTTSDSIDSELCVQSGTSENLRIRLKATKVGSVNITVRAETASSSSVCGSSPVSDSLAKDAITQSLEVQPEGFPREEVHSILFCPTDIGKLTDKIKSQAIRNLNTGYQRELNYRHIDGSFSAFGTVDKEGSMFLTAFGGLEKEKNNGAITSYVIASLLISDFENETVIDNALSCLSEDSNLSPYETFLYAYAEALAGKTEAAQKRLEDIKPRANTTDGVEYYKNPNGSKATELETAAYAVLTNLQIGNTASDVLPLIRYLTMNLNPRGGFHSTQDTVVGLDALSKFAKIVYKDPVDISVTISGGLNKKVEISEDNKLLVQRNMVDEVPSVLKIEAVGSGCGLVQTSLRYNTNTPPEKQKFYLEVVGACSSSDCKQKKITCIVSYVPNGKVAGMSLVQIKMVTGTVPDKESLDQLVANENNKILRADVENNEVNLYFSEISNDGAQISFYVNEIVEVSNPQPGTAKVFDYYTPENSATTSYSFGDPEAAAAGPENA</sequence>
<dbReference type="SUPFAM" id="SSF48239">
    <property type="entry name" value="Terpenoid cyclases/Protein prenyltransferases"/>
    <property type="match status" value="1"/>
</dbReference>
<keyword evidence="9" id="KW-1185">Reference proteome</keyword>
<accession>A0A8X6YT62</accession>
<evidence type="ECO:0000256" key="4">
    <source>
        <dbReference type="SAM" id="MobiDB-lite"/>
    </source>
</evidence>
<feature type="domain" description="Alpha-2-macroglobulin" evidence="6">
    <location>
        <begin position="213"/>
        <end position="303"/>
    </location>
</feature>